<protein>
    <submittedName>
        <fullName evidence="5">Protoheme IX farnesyltransferase</fullName>
    </submittedName>
</protein>
<dbReference type="RefSeq" id="WP_068626166.1">
    <property type="nucleotide sequence ID" value="NZ_JBIVFZ010000002.1"/>
</dbReference>
<reference evidence="5 6" key="1">
    <citation type="submission" date="2016-06" db="EMBL/GenBank/DDBJ databases">
        <title>Genome sequence of Oerskovia enterophila DSM 43852.</title>
        <authorList>
            <person name="Poehlein A."/>
            <person name="Jag V."/>
            <person name="Bengelsdorf F.R."/>
            <person name="Daniel R."/>
            <person name="Duerre P."/>
        </authorList>
    </citation>
    <scope>NUCLEOTIDE SEQUENCE [LARGE SCALE GENOMIC DNA]</scope>
    <source>
        <strain evidence="5 6">DSM 43852</strain>
    </source>
</reference>
<dbReference type="InterPro" id="IPR000537">
    <property type="entry name" value="UbiA_prenyltransferase"/>
</dbReference>
<dbReference type="InterPro" id="IPR044878">
    <property type="entry name" value="UbiA_sf"/>
</dbReference>
<dbReference type="InterPro" id="IPR050475">
    <property type="entry name" value="Prenyltransferase_related"/>
</dbReference>
<keyword evidence="3" id="KW-1133">Transmembrane helix</keyword>
<accession>A0ABX2Y246</accession>
<organism evidence="5 6">
    <name type="scientific">Oerskovia enterophila</name>
    <dbReference type="NCBI Taxonomy" id="43678"/>
    <lineage>
        <taxon>Bacteria</taxon>
        <taxon>Bacillati</taxon>
        <taxon>Actinomycetota</taxon>
        <taxon>Actinomycetes</taxon>
        <taxon>Micrococcales</taxon>
        <taxon>Cellulomonadaceae</taxon>
        <taxon>Oerskovia</taxon>
    </lineage>
</organism>
<dbReference type="PANTHER" id="PTHR42723">
    <property type="entry name" value="CHLOROPHYLL SYNTHASE"/>
    <property type="match status" value="1"/>
</dbReference>
<dbReference type="Pfam" id="PF01040">
    <property type="entry name" value="UbiA"/>
    <property type="match status" value="1"/>
</dbReference>
<evidence type="ECO:0000313" key="6">
    <source>
        <dbReference type="Proteomes" id="UP000093412"/>
    </source>
</evidence>
<name>A0ABX2Y246_9CELL</name>
<dbReference type="PANTHER" id="PTHR42723:SF1">
    <property type="entry name" value="CHLOROPHYLL SYNTHASE, CHLOROPLASTIC"/>
    <property type="match status" value="1"/>
</dbReference>
<evidence type="ECO:0000256" key="2">
    <source>
        <dbReference type="ARBA" id="ARBA00022692"/>
    </source>
</evidence>
<keyword evidence="6" id="KW-1185">Reference proteome</keyword>
<evidence type="ECO:0000256" key="1">
    <source>
        <dbReference type="ARBA" id="ARBA00004141"/>
    </source>
</evidence>
<dbReference type="Gene3D" id="1.10.357.140">
    <property type="entry name" value="UbiA prenyltransferase"/>
    <property type="match status" value="1"/>
</dbReference>
<gene>
    <name evidence="5" type="primary">cyoE</name>
    <name evidence="5" type="ORF">OERS_27230</name>
</gene>
<sequence>MTLRDYLDLVRAPAVLSVVGDTLAGAAAGGRLGSARTVRAGDVRAWRLALLPLSSACLYAGGMALNDYADRELDAVERPERPLPSGRVSPAQALGVATGLTAAGLTLAAAGGGRRSFVLALPLAASVWTYDLVAKNHASGPVVMAACRGLDVLMGAGAGRVRAALPAAAALTVHTAGVTVLSRGEVHGTTPPVAAAVAAGTVGVAGAVAVGALRSLRSGPTADLASAAALAPVGGSARPTAEPALGRSGAGRRARAVVPALAALASAGVYAASCLPQQAQAVGAPDAANAFAATKAGIRSMVPLQAALAARGGSLGSVAVLAAVEVVGRALRARSRRSTSPNPGLSES</sequence>
<dbReference type="Proteomes" id="UP000093412">
    <property type="component" value="Unassembled WGS sequence"/>
</dbReference>
<keyword evidence="4" id="KW-0472">Membrane</keyword>
<keyword evidence="2" id="KW-0812">Transmembrane</keyword>
<proteinExistence type="predicted"/>
<evidence type="ECO:0000256" key="4">
    <source>
        <dbReference type="ARBA" id="ARBA00023136"/>
    </source>
</evidence>
<evidence type="ECO:0000313" key="5">
    <source>
        <dbReference type="EMBL" id="OCI30560.1"/>
    </source>
</evidence>
<comment type="subcellular location">
    <subcellularLocation>
        <location evidence="1">Membrane</location>
        <topology evidence="1">Multi-pass membrane protein</topology>
    </subcellularLocation>
</comment>
<dbReference type="NCBIfam" id="NF045897">
    <property type="entry name" value="SCO3242_trans"/>
    <property type="match status" value="1"/>
</dbReference>
<evidence type="ECO:0000256" key="3">
    <source>
        <dbReference type="ARBA" id="ARBA00022989"/>
    </source>
</evidence>
<comment type="caution">
    <text evidence="5">The sequence shown here is derived from an EMBL/GenBank/DDBJ whole genome shotgun (WGS) entry which is preliminary data.</text>
</comment>
<dbReference type="EMBL" id="MAQA01000033">
    <property type="protein sequence ID" value="OCI30560.1"/>
    <property type="molecule type" value="Genomic_DNA"/>
</dbReference>